<dbReference type="Pfam" id="PF00881">
    <property type="entry name" value="Nitroreductase"/>
    <property type="match status" value="1"/>
</dbReference>
<evidence type="ECO:0000313" key="4">
    <source>
        <dbReference type="Proteomes" id="UP001162030"/>
    </source>
</evidence>
<sequence length="247" mass="26938">MRKAFNGRSVSRFIKLRLVLAGALAIHTSLSAARSIDTGRHRVITAEVIMLPAPRTSGTVSVEEALHKRYSVREFRSAPISLKDVSQLLWAAQGITHEDRLRTAPSAGAIYPLELYLVAGDVLNLPAGIYHYLPERHRLAVIRRGDFRADLAAAAMRQEWLKDSAAILVFAAVEQRTKAKYDSRGPGYVRMEVGHAAQNALLQAVALGLGGTPVGAFEEEWTAQVLGLAADEKVLYLVPVGKPPRAK</sequence>
<feature type="domain" description="Nitroreductase" evidence="2">
    <location>
        <begin position="68"/>
        <end position="242"/>
    </location>
</feature>
<dbReference type="SUPFAM" id="SSF55469">
    <property type="entry name" value="FMN-dependent nitroreductase-like"/>
    <property type="match status" value="1"/>
</dbReference>
<dbReference type="PANTHER" id="PTHR43745:SF2">
    <property type="entry name" value="NITROREDUCTASE MJ1384-RELATED"/>
    <property type="match status" value="1"/>
</dbReference>
<dbReference type="Gene3D" id="3.40.109.10">
    <property type="entry name" value="NADH Oxidase"/>
    <property type="match status" value="1"/>
</dbReference>
<name>A0ABM9HYN7_9GAMM</name>
<gene>
    <name evidence="3" type="ORF">MSZNOR_1090</name>
</gene>
<keyword evidence="4" id="KW-1185">Reference proteome</keyword>
<evidence type="ECO:0000313" key="3">
    <source>
        <dbReference type="EMBL" id="CAI8774197.1"/>
    </source>
</evidence>
<dbReference type="EMBL" id="OX458333">
    <property type="protein sequence ID" value="CAI8774197.1"/>
    <property type="molecule type" value="Genomic_DNA"/>
</dbReference>
<reference evidence="3 4" key="1">
    <citation type="submission" date="2023-03" db="EMBL/GenBank/DDBJ databases">
        <authorList>
            <person name="Pearce D."/>
        </authorList>
    </citation>
    <scope>NUCLEOTIDE SEQUENCE [LARGE SCALE GENOMIC DNA]</scope>
    <source>
        <strain evidence="3">Msz</strain>
    </source>
</reference>
<dbReference type="CDD" id="cd02142">
    <property type="entry name" value="McbC_SagB-like_oxidoreductase"/>
    <property type="match status" value="1"/>
</dbReference>
<dbReference type="InterPro" id="IPR052544">
    <property type="entry name" value="Bacteriocin_Proc_Enz"/>
</dbReference>
<keyword evidence="1" id="KW-0732">Signal</keyword>
<dbReference type="InterPro" id="IPR029479">
    <property type="entry name" value="Nitroreductase"/>
</dbReference>
<evidence type="ECO:0000259" key="2">
    <source>
        <dbReference type="Pfam" id="PF00881"/>
    </source>
</evidence>
<dbReference type="NCBIfam" id="TIGR03605">
    <property type="entry name" value="antibiot_sagB"/>
    <property type="match status" value="1"/>
</dbReference>
<feature type="signal peptide" evidence="1">
    <location>
        <begin position="1"/>
        <end position="32"/>
    </location>
</feature>
<protein>
    <submittedName>
        <fullName evidence="3">SagB-type dehydrogenase family enzyme</fullName>
    </submittedName>
</protein>
<evidence type="ECO:0000256" key="1">
    <source>
        <dbReference type="SAM" id="SignalP"/>
    </source>
</evidence>
<dbReference type="Proteomes" id="UP001162030">
    <property type="component" value="Chromosome"/>
</dbReference>
<dbReference type="InterPro" id="IPR020051">
    <property type="entry name" value="SagB-type_dehydrogenase"/>
</dbReference>
<dbReference type="PANTHER" id="PTHR43745">
    <property type="entry name" value="NITROREDUCTASE MJ1384-RELATED"/>
    <property type="match status" value="1"/>
</dbReference>
<feature type="chain" id="PRO_5045389981" evidence="1">
    <location>
        <begin position="33"/>
        <end position="247"/>
    </location>
</feature>
<proteinExistence type="predicted"/>
<organism evidence="3 4">
    <name type="scientific">Methylocaldum szegediense</name>
    <dbReference type="NCBI Taxonomy" id="73780"/>
    <lineage>
        <taxon>Bacteria</taxon>
        <taxon>Pseudomonadati</taxon>
        <taxon>Pseudomonadota</taxon>
        <taxon>Gammaproteobacteria</taxon>
        <taxon>Methylococcales</taxon>
        <taxon>Methylococcaceae</taxon>
        <taxon>Methylocaldum</taxon>
    </lineage>
</organism>
<dbReference type="InterPro" id="IPR000415">
    <property type="entry name" value="Nitroreductase-like"/>
</dbReference>
<accession>A0ABM9HYN7</accession>